<proteinExistence type="predicted"/>
<keyword evidence="2" id="KW-1185">Reference proteome</keyword>
<evidence type="ECO:0000313" key="2">
    <source>
        <dbReference type="Proteomes" id="UP000315471"/>
    </source>
</evidence>
<accession>A0A5C6D691</accession>
<dbReference type="AlphaFoldDB" id="A0A5C6D691"/>
<dbReference type="EMBL" id="SJPY01000020">
    <property type="protein sequence ID" value="TWU32442.1"/>
    <property type="molecule type" value="Genomic_DNA"/>
</dbReference>
<reference evidence="1 2" key="1">
    <citation type="submission" date="2019-02" db="EMBL/GenBank/DDBJ databases">
        <title>Deep-cultivation of Planctomycetes and their phenomic and genomic characterization uncovers novel biology.</title>
        <authorList>
            <person name="Wiegand S."/>
            <person name="Jogler M."/>
            <person name="Boedeker C."/>
            <person name="Pinto D."/>
            <person name="Vollmers J."/>
            <person name="Rivas-Marin E."/>
            <person name="Kohn T."/>
            <person name="Peeters S.H."/>
            <person name="Heuer A."/>
            <person name="Rast P."/>
            <person name="Oberbeckmann S."/>
            <person name="Bunk B."/>
            <person name="Jeske O."/>
            <person name="Meyerdierks A."/>
            <person name="Storesund J.E."/>
            <person name="Kallscheuer N."/>
            <person name="Luecker S."/>
            <person name="Lage O.M."/>
            <person name="Pohl T."/>
            <person name="Merkel B.J."/>
            <person name="Hornburger P."/>
            <person name="Mueller R.-W."/>
            <person name="Bruemmer F."/>
            <person name="Labrenz M."/>
            <person name="Spormann A.M."/>
            <person name="Op Den Camp H."/>
            <person name="Overmann J."/>
            <person name="Amann R."/>
            <person name="Jetten M.S.M."/>
            <person name="Mascher T."/>
            <person name="Medema M.H."/>
            <person name="Devos D.P."/>
            <person name="Kaster A.-K."/>
            <person name="Ovreas L."/>
            <person name="Rohde M."/>
            <person name="Galperin M.Y."/>
            <person name="Jogler C."/>
        </authorList>
    </citation>
    <scope>NUCLEOTIDE SEQUENCE [LARGE SCALE GENOMIC DNA]</scope>
    <source>
        <strain evidence="1 2">Q31b</strain>
    </source>
</reference>
<organism evidence="1 2">
    <name type="scientific">Novipirellula aureliae</name>
    <dbReference type="NCBI Taxonomy" id="2527966"/>
    <lineage>
        <taxon>Bacteria</taxon>
        <taxon>Pseudomonadati</taxon>
        <taxon>Planctomycetota</taxon>
        <taxon>Planctomycetia</taxon>
        <taxon>Pirellulales</taxon>
        <taxon>Pirellulaceae</taxon>
        <taxon>Novipirellula</taxon>
    </lineage>
</organism>
<dbReference type="Proteomes" id="UP000315471">
    <property type="component" value="Unassembled WGS sequence"/>
</dbReference>
<name>A0A5C6D691_9BACT</name>
<protein>
    <submittedName>
        <fullName evidence="1">Uncharacterized protein</fullName>
    </submittedName>
</protein>
<comment type="caution">
    <text evidence="1">The sequence shown here is derived from an EMBL/GenBank/DDBJ whole genome shotgun (WGS) entry which is preliminary data.</text>
</comment>
<gene>
    <name evidence="1" type="ORF">Q31b_58300</name>
</gene>
<sequence length="175" mass="18657">MAGCIGVTRVTLGYPSIDEFLGKLGSCYASEADASSEAKRMTKDKECCNNGTAGAGPYGGSPEAMVVWVQFSNDSGIKIPEKDGVFDLSGSDIKNEILSPVGGIPGNPNYDFKVLMDEFKQWLGANHGGPGMNVSFCENLTKDIETQEKVESAGGDGLETNFYCPVCQRDYAEAK</sequence>
<evidence type="ECO:0000313" key="1">
    <source>
        <dbReference type="EMBL" id="TWU32442.1"/>
    </source>
</evidence>